<evidence type="ECO:0000256" key="5">
    <source>
        <dbReference type="ARBA" id="ARBA00022676"/>
    </source>
</evidence>
<keyword evidence="9 11" id="KW-1133">Transmembrane helix</keyword>
<dbReference type="GO" id="GO:0000009">
    <property type="term" value="F:alpha-1,6-mannosyltransferase activity"/>
    <property type="evidence" value="ECO:0007669"/>
    <property type="project" value="InterPro"/>
</dbReference>
<dbReference type="PANTHER" id="PTHR12468">
    <property type="entry name" value="GPI MANNOSYLTRANSFERASE 2"/>
    <property type="match status" value="1"/>
</dbReference>
<reference evidence="12" key="1">
    <citation type="journal article" date="2010" name="Science">
        <title>Plasticity of animal genome architecture unmasked by rapid evolution of a pelagic tunicate.</title>
        <authorList>
            <person name="Denoeud F."/>
            <person name="Henriet S."/>
            <person name="Mungpakdee S."/>
            <person name="Aury J.M."/>
            <person name="Da Silva C."/>
            <person name="Brinkmann H."/>
            <person name="Mikhaleva J."/>
            <person name="Olsen L.C."/>
            <person name="Jubin C."/>
            <person name="Canestro C."/>
            <person name="Bouquet J.M."/>
            <person name="Danks G."/>
            <person name="Poulain J."/>
            <person name="Campsteijn C."/>
            <person name="Adamski M."/>
            <person name="Cross I."/>
            <person name="Yadetie F."/>
            <person name="Muffato M."/>
            <person name="Louis A."/>
            <person name="Butcher S."/>
            <person name="Tsagkogeorga G."/>
            <person name="Konrad A."/>
            <person name="Singh S."/>
            <person name="Jensen M.F."/>
            <person name="Cong E.H."/>
            <person name="Eikeseth-Otteraa H."/>
            <person name="Noel B."/>
            <person name="Anthouard V."/>
            <person name="Porcel B.M."/>
            <person name="Kachouri-Lafond R."/>
            <person name="Nishino A."/>
            <person name="Ugolini M."/>
            <person name="Chourrout P."/>
            <person name="Nishida H."/>
            <person name="Aasland R."/>
            <person name="Huzurbazar S."/>
            <person name="Westhof E."/>
            <person name="Delsuc F."/>
            <person name="Lehrach H."/>
            <person name="Reinhardt R."/>
            <person name="Weissenbach J."/>
            <person name="Roy S.W."/>
            <person name="Artiguenave F."/>
            <person name="Postlethwait J.H."/>
            <person name="Manak J.R."/>
            <person name="Thompson E.M."/>
            <person name="Jaillon O."/>
            <person name="Du Pasquier L."/>
            <person name="Boudinot P."/>
            <person name="Liberles D.A."/>
            <person name="Volff J.N."/>
            <person name="Philippe H."/>
            <person name="Lenhard B."/>
            <person name="Roest Crollius H."/>
            <person name="Wincker P."/>
            <person name="Chourrout D."/>
        </authorList>
    </citation>
    <scope>NUCLEOTIDE SEQUENCE [LARGE SCALE GENOMIC DNA]</scope>
</reference>
<feature type="transmembrane region" description="Helical" evidence="11">
    <location>
        <begin position="94"/>
        <end position="116"/>
    </location>
</feature>
<keyword evidence="4 11" id="KW-0337">GPI-anchor biosynthesis</keyword>
<keyword evidence="8 11" id="KW-0256">Endoplasmic reticulum</keyword>
<evidence type="ECO:0000256" key="4">
    <source>
        <dbReference type="ARBA" id="ARBA00022502"/>
    </source>
</evidence>
<evidence type="ECO:0000256" key="6">
    <source>
        <dbReference type="ARBA" id="ARBA00022679"/>
    </source>
</evidence>
<dbReference type="Pfam" id="PF04188">
    <property type="entry name" value="Mannosyl_trans2"/>
    <property type="match status" value="1"/>
</dbReference>
<evidence type="ECO:0000313" key="13">
    <source>
        <dbReference type="Proteomes" id="UP000001307"/>
    </source>
</evidence>
<keyword evidence="6 11" id="KW-0808">Transferase</keyword>
<dbReference type="GO" id="GO:0004376">
    <property type="term" value="F:GPI mannosyltransferase activity"/>
    <property type="evidence" value="ECO:0007669"/>
    <property type="project" value="InterPro"/>
</dbReference>
<keyword evidence="10 11" id="KW-0472">Membrane</keyword>
<dbReference type="PANTHER" id="PTHR12468:SF2">
    <property type="entry name" value="GPI MANNOSYLTRANSFERASE 2"/>
    <property type="match status" value="1"/>
</dbReference>
<proteinExistence type="inferred from homology"/>
<accession>E4XRY7</accession>
<dbReference type="GO" id="GO:0031501">
    <property type="term" value="C:mannosyltransferase complex"/>
    <property type="evidence" value="ECO:0007669"/>
    <property type="project" value="TreeGrafter"/>
</dbReference>
<evidence type="ECO:0000256" key="7">
    <source>
        <dbReference type="ARBA" id="ARBA00022692"/>
    </source>
</evidence>
<comment type="similarity">
    <text evidence="3 11">Belongs to the PIGV family.</text>
</comment>
<organism evidence="12">
    <name type="scientific">Oikopleura dioica</name>
    <name type="common">Tunicate</name>
    <dbReference type="NCBI Taxonomy" id="34765"/>
    <lineage>
        <taxon>Eukaryota</taxon>
        <taxon>Metazoa</taxon>
        <taxon>Chordata</taxon>
        <taxon>Tunicata</taxon>
        <taxon>Appendicularia</taxon>
        <taxon>Copelata</taxon>
        <taxon>Oikopleuridae</taxon>
        <taxon>Oikopleura</taxon>
    </lineage>
</organism>
<evidence type="ECO:0000256" key="1">
    <source>
        <dbReference type="ARBA" id="ARBA00004477"/>
    </source>
</evidence>
<comment type="caution">
    <text evidence="11">Lacks conserved residue(s) required for the propagation of feature annotation.</text>
</comment>
<gene>
    <name evidence="12" type="ORF">GSOID_T00001932001</name>
</gene>
<comment type="subcellular location">
    <subcellularLocation>
        <location evidence="1 11">Endoplasmic reticulum membrane</location>
        <topology evidence="1 11">Multi-pass membrane protein</topology>
    </subcellularLocation>
</comment>
<evidence type="ECO:0000256" key="8">
    <source>
        <dbReference type="ARBA" id="ARBA00022824"/>
    </source>
</evidence>
<dbReference type="EC" id="2.4.1.-" evidence="11"/>
<dbReference type="UniPathway" id="UPA00196"/>
<evidence type="ECO:0000313" key="12">
    <source>
        <dbReference type="EMBL" id="CBY12535.1"/>
    </source>
</evidence>
<dbReference type="EMBL" id="FN653127">
    <property type="protein sequence ID" value="CBY12535.1"/>
    <property type="molecule type" value="Genomic_DNA"/>
</dbReference>
<feature type="transmembrane region" description="Helical" evidence="11">
    <location>
        <begin position="12"/>
        <end position="31"/>
    </location>
</feature>
<dbReference type="AlphaFoldDB" id="E4XRY7"/>
<keyword evidence="7 11" id="KW-0812">Transmembrane</keyword>
<comment type="pathway">
    <text evidence="2 11">Glycolipid biosynthesis; glycosylphosphatidylinositol-anchor biosynthesis.</text>
</comment>
<dbReference type="InterPro" id="IPR007315">
    <property type="entry name" value="PIG-V/Gpi18"/>
</dbReference>
<comment type="function">
    <text evidence="11">Mannosyltransferase involved in glycosylphosphatidylinositol-anchor biosynthesis.</text>
</comment>
<keyword evidence="13" id="KW-1185">Reference proteome</keyword>
<sequence>MKPPVAVFQQALISRLGIIAIGTVLNLGMFLHKKYYLTAFLVIPDHKPDAFQLGVKPEKVGDYFVEFFLGGFSRWDAQHFINVAMHGYSSVENFAFFPLYPMMIRVIAGVILRPLAGILSEYYRALLAGCFLSSLCFCFSAVVLYRLWMRLTHRVSSSSFIIALAVINPATVFFTSCYTESPFLAATLMGIYLLCMEHPKPWLASLSFSFASALRSNGILNAGYIAHFGVYQILRECAQVPQRRESQLNFLSNITNVG</sequence>
<evidence type="ECO:0000256" key="3">
    <source>
        <dbReference type="ARBA" id="ARBA00008698"/>
    </source>
</evidence>
<evidence type="ECO:0000256" key="10">
    <source>
        <dbReference type="ARBA" id="ARBA00023136"/>
    </source>
</evidence>
<dbReference type="OrthoDB" id="10252502at2759"/>
<name>E4XRY7_OIKDI</name>
<dbReference type="GO" id="GO:0006506">
    <property type="term" value="P:GPI anchor biosynthetic process"/>
    <property type="evidence" value="ECO:0007669"/>
    <property type="project" value="UniProtKB-UniPathway"/>
</dbReference>
<dbReference type="Proteomes" id="UP000001307">
    <property type="component" value="Unassembled WGS sequence"/>
</dbReference>
<protein>
    <recommendedName>
        <fullName evidence="11">GPI mannosyltransferase 2</fullName>
        <ecNumber evidence="11">2.4.1.-</ecNumber>
    </recommendedName>
</protein>
<dbReference type="GO" id="GO:0005789">
    <property type="term" value="C:endoplasmic reticulum membrane"/>
    <property type="evidence" value="ECO:0007669"/>
    <property type="project" value="UniProtKB-SubCell"/>
</dbReference>
<evidence type="ECO:0000256" key="9">
    <source>
        <dbReference type="ARBA" id="ARBA00022989"/>
    </source>
</evidence>
<keyword evidence="5 11" id="KW-0328">Glycosyltransferase</keyword>
<evidence type="ECO:0000256" key="11">
    <source>
        <dbReference type="RuleBase" id="RU363112"/>
    </source>
</evidence>
<feature type="transmembrane region" description="Helical" evidence="11">
    <location>
        <begin position="122"/>
        <end position="148"/>
    </location>
</feature>
<evidence type="ECO:0000256" key="2">
    <source>
        <dbReference type="ARBA" id="ARBA00004687"/>
    </source>
</evidence>
<dbReference type="InParanoid" id="E4XRY7"/>
<feature type="transmembrane region" description="Helical" evidence="11">
    <location>
        <begin position="160"/>
        <end position="193"/>
    </location>
</feature>